<protein>
    <submittedName>
        <fullName evidence="1">Uncharacterized protein</fullName>
    </submittedName>
</protein>
<accession>A0A6J4QIV4</accession>
<reference evidence="1" key="1">
    <citation type="submission" date="2020-02" db="EMBL/GenBank/DDBJ databases">
        <authorList>
            <person name="Meier V. D."/>
        </authorList>
    </citation>
    <scope>NUCLEOTIDE SEQUENCE</scope>
    <source>
        <strain evidence="1">AVDCRST_MAG14</strain>
    </source>
</reference>
<gene>
    <name evidence="1" type="ORF">AVDCRST_MAG14-293</name>
</gene>
<dbReference type="AlphaFoldDB" id="A0A6J4QIV4"/>
<dbReference type="EMBL" id="CADCVG010000014">
    <property type="protein sequence ID" value="CAA9444810.1"/>
    <property type="molecule type" value="Genomic_DNA"/>
</dbReference>
<organism evidence="1">
    <name type="scientific">uncultured Rubrobacteraceae bacterium</name>
    <dbReference type="NCBI Taxonomy" id="349277"/>
    <lineage>
        <taxon>Bacteria</taxon>
        <taxon>Bacillati</taxon>
        <taxon>Actinomycetota</taxon>
        <taxon>Rubrobacteria</taxon>
        <taxon>Rubrobacterales</taxon>
        <taxon>Rubrobacteraceae</taxon>
        <taxon>environmental samples</taxon>
    </lineage>
</organism>
<evidence type="ECO:0000313" key="1">
    <source>
        <dbReference type="EMBL" id="CAA9444810.1"/>
    </source>
</evidence>
<name>A0A6J4QIV4_9ACTN</name>
<sequence>MTENDVLSELGYSLTVEGVAERLGVSTKAARALVRTGLAGLKSTDPVA</sequence>
<proteinExistence type="predicted"/>